<dbReference type="KEGG" id="upv:EJN92_18715"/>
<dbReference type="NCBIfam" id="TIGR04390">
    <property type="entry name" value="OMP_YaiO_dom"/>
    <property type="match status" value="1"/>
</dbReference>
<accession>A0A3S5HM35</accession>
<evidence type="ECO:0000313" key="2">
    <source>
        <dbReference type="EMBL" id="AZP13844.1"/>
    </source>
</evidence>
<evidence type="ECO:0000259" key="1">
    <source>
        <dbReference type="Pfam" id="PF19413"/>
    </source>
</evidence>
<dbReference type="Pfam" id="PF19413">
    <property type="entry name" value="YaiO"/>
    <property type="match status" value="1"/>
</dbReference>
<feature type="domain" description="YaiO beta-barrel" evidence="1">
    <location>
        <begin position="81"/>
        <end position="256"/>
    </location>
</feature>
<dbReference type="RefSeq" id="WP_126129213.1">
    <property type="nucleotide sequence ID" value="NZ_CP034464.1"/>
</dbReference>
<protein>
    <submittedName>
        <fullName evidence="2">YaiO family outer membrane beta-barrel protein</fullName>
    </submittedName>
</protein>
<gene>
    <name evidence="2" type="primary">yaiO</name>
    <name evidence="2" type="ORF">EJN92_18715</name>
</gene>
<keyword evidence="3" id="KW-1185">Reference proteome</keyword>
<dbReference type="OrthoDB" id="8928897at2"/>
<dbReference type="EMBL" id="CP034464">
    <property type="protein sequence ID" value="AZP13844.1"/>
    <property type="molecule type" value="Genomic_DNA"/>
</dbReference>
<name>A0A3S5HM35_9BURK</name>
<dbReference type="InterPro" id="IPR030887">
    <property type="entry name" value="Beta-barrel_YaiO"/>
</dbReference>
<organism evidence="2 3">
    <name type="scientific">Undibacterium parvum</name>
    <dbReference type="NCBI Taxonomy" id="401471"/>
    <lineage>
        <taxon>Bacteria</taxon>
        <taxon>Pseudomonadati</taxon>
        <taxon>Pseudomonadota</taxon>
        <taxon>Betaproteobacteria</taxon>
        <taxon>Burkholderiales</taxon>
        <taxon>Oxalobacteraceae</taxon>
        <taxon>Undibacterium</taxon>
    </lineage>
</organism>
<sequence length="311" mass="34329">MHKSVFASLVLLLAHAPIQAEERLALSLKMSPQVAAEVVASEVVEIAESEQPEQPVAEPVAPEELAAAVAPLAVFRMSGYLELGVMQHQLTQNYPNWNGQFVRGFLRSAVDTAWQLEILASSQFGDSGTLLVLGNTYDINENWYTTNSIASSRGGFFLSQLKLDSAINRIWLDGKNLVTSVALGVVQAKDEHRDLSVMLSGAYHFSEPWVLEGGIRFNQSNPGGVASTGKYAALTYGRDQESIVSLRYGFGTEAYQTLGTNVQISNFASDVYTLTWRKWLRPKQGVQLRLEAYKNPNYSRNGVEVSVFQEF</sequence>
<evidence type="ECO:0000313" key="3">
    <source>
        <dbReference type="Proteomes" id="UP000275663"/>
    </source>
</evidence>
<reference evidence="2 3" key="1">
    <citation type="journal article" date="2011" name="Int. J. Syst. Evol. Microbiol.">
        <title>Description of Undibacterium oligocarboniphilum sp. nov., isolated from purified water, and Undibacterium pigrum strain CCUG 49012 as the type strain of Undibacterium parvum sp. nov., and emended descriptions of the genus Undibacterium and the species Undibacterium pigrum.</title>
        <authorList>
            <person name="Eder W."/>
            <person name="Wanner G."/>
            <person name="Ludwig W."/>
            <person name="Busse H.J."/>
            <person name="Ziemke-Kageler F."/>
            <person name="Lang E."/>
        </authorList>
    </citation>
    <scope>NUCLEOTIDE SEQUENCE [LARGE SCALE GENOMIC DNA]</scope>
    <source>
        <strain evidence="2 3">DSM 23061</strain>
    </source>
</reference>
<dbReference type="AlphaFoldDB" id="A0A3S5HM35"/>
<dbReference type="Proteomes" id="UP000275663">
    <property type="component" value="Chromosome"/>
</dbReference>
<proteinExistence type="predicted"/>